<keyword evidence="3" id="KW-1185">Reference proteome</keyword>
<evidence type="ECO:0000256" key="1">
    <source>
        <dbReference type="SAM" id="SignalP"/>
    </source>
</evidence>
<reference evidence="2 3" key="1">
    <citation type="submission" date="2024-08" db="EMBL/GenBank/DDBJ databases">
        <authorList>
            <person name="Lu H."/>
        </authorList>
    </citation>
    <scope>NUCLEOTIDE SEQUENCE [LARGE SCALE GENOMIC DNA]</scope>
    <source>
        <strain evidence="2 3">BYS87W</strain>
    </source>
</reference>
<protein>
    <recommendedName>
        <fullName evidence="4">DUF2987 domain-containing protein</fullName>
    </recommendedName>
</protein>
<organism evidence="2 3">
    <name type="scientific">Pelomonas baiyunensis</name>
    <dbReference type="NCBI Taxonomy" id="3299026"/>
    <lineage>
        <taxon>Bacteria</taxon>
        <taxon>Pseudomonadati</taxon>
        <taxon>Pseudomonadota</taxon>
        <taxon>Betaproteobacteria</taxon>
        <taxon>Burkholderiales</taxon>
        <taxon>Sphaerotilaceae</taxon>
        <taxon>Roseateles</taxon>
    </lineage>
</organism>
<proteinExistence type="predicted"/>
<accession>A0ABW7GVL9</accession>
<gene>
    <name evidence="2" type="ORF">ACG01O_03775</name>
</gene>
<dbReference type="Proteomes" id="UP001606303">
    <property type="component" value="Unassembled WGS sequence"/>
</dbReference>
<feature type="chain" id="PRO_5045852455" description="DUF2987 domain-containing protein" evidence="1">
    <location>
        <begin position="23"/>
        <end position="245"/>
    </location>
</feature>
<dbReference type="EMBL" id="JBIGIB010000001">
    <property type="protein sequence ID" value="MFG6465720.1"/>
    <property type="molecule type" value="Genomic_DNA"/>
</dbReference>
<evidence type="ECO:0008006" key="4">
    <source>
        <dbReference type="Google" id="ProtNLM"/>
    </source>
</evidence>
<keyword evidence="1" id="KW-0732">Signal</keyword>
<comment type="caution">
    <text evidence="2">The sequence shown here is derived from an EMBL/GenBank/DDBJ whole genome shotgun (WGS) entry which is preliminary data.</text>
</comment>
<sequence>MRHLLSTAILATSLMAGPNARASDTAVLPAVHTDLKRDNNVLPYGQINRVLILLRQHGEGLFRLDFKVDTQRSKVALADLKLAVRSDDADYPIKLSDTGAFDLPVLPEAEGKTADLATNAGKGQLSIAGTLELTVAPEDLTMAKVRQIMRVARTLREELLPWYLRWLFPRIDAVRVCSATPTWELEWRENGQLLGLPLPLAAGERDPEARKGAQGRPCTLLNGQEQWPDAARLLPPANSKVSVKL</sequence>
<dbReference type="RefSeq" id="WP_394381517.1">
    <property type="nucleotide sequence ID" value="NZ_JBIGIB010000001.1"/>
</dbReference>
<feature type="signal peptide" evidence="1">
    <location>
        <begin position="1"/>
        <end position="22"/>
    </location>
</feature>
<evidence type="ECO:0000313" key="3">
    <source>
        <dbReference type="Proteomes" id="UP001606303"/>
    </source>
</evidence>
<evidence type="ECO:0000313" key="2">
    <source>
        <dbReference type="EMBL" id="MFG6465720.1"/>
    </source>
</evidence>
<name>A0ABW7GVL9_9BURK</name>